<dbReference type="InterPro" id="IPR002938">
    <property type="entry name" value="FAD-bd"/>
</dbReference>
<protein>
    <submittedName>
        <fullName evidence="9">FAD-dependent monooxygenase</fullName>
    </submittedName>
</protein>
<evidence type="ECO:0000256" key="1">
    <source>
        <dbReference type="ARBA" id="ARBA00001974"/>
    </source>
</evidence>
<dbReference type="InterPro" id="IPR018168">
    <property type="entry name" value="Ubi_Hdrlase_CS"/>
</dbReference>
<dbReference type="PRINTS" id="PR00420">
    <property type="entry name" value="RNGMNOXGNASE"/>
</dbReference>
<evidence type="ECO:0000256" key="3">
    <source>
        <dbReference type="ARBA" id="ARBA00005349"/>
    </source>
</evidence>
<keyword evidence="10" id="KW-1185">Reference proteome</keyword>
<evidence type="ECO:0000256" key="6">
    <source>
        <dbReference type="ARBA" id="ARBA00023002"/>
    </source>
</evidence>
<dbReference type="EMBL" id="JBBYXI010000001">
    <property type="protein sequence ID" value="MEN3929577.1"/>
    <property type="molecule type" value="Genomic_DNA"/>
</dbReference>
<evidence type="ECO:0000313" key="9">
    <source>
        <dbReference type="EMBL" id="MEN3929577.1"/>
    </source>
</evidence>
<feature type="domain" description="FAD-binding" evidence="8">
    <location>
        <begin position="9"/>
        <end position="328"/>
    </location>
</feature>
<keyword evidence="7 9" id="KW-0503">Monooxygenase</keyword>
<evidence type="ECO:0000256" key="2">
    <source>
        <dbReference type="ARBA" id="ARBA00004749"/>
    </source>
</evidence>
<dbReference type="InterPro" id="IPR051205">
    <property type="entry name" value="UbiH/COQ6_monooxygenase"/>
</dbReference>
<name>A0ABV0BF21_9HYPH</name>
<comment type="similarity">
    <text evidence="3">Belongs to the UbiH/COQ6 family.</text>
</comment>
<keyword evidence="5" id="KW-0274">FAD</keyword>
<dbReference type="Gene3D" id="3.50.50.60">
    <property type="entry name" value="FAD/NAD(P)-binding domain"/>
    <property type="match status" value="2"/>
</dbReference>
<dbReference type="Proteomes" id="UP001418637">
    <property type="component" value="Unassembled WGS sequence"/>
</dbReference>
<dbReference type="InterPro" id="IPR036188">
    <property type="entry name" value="FAD/NAD-bd_sf"/>
</dbReference>
<dbReference type="PANTHER" id="PTHR43876">
    <property type="entry name" value="UBIQUINONE BIOSYNTHESIS MONOOXYGENASE COQ6, MITOCHONDRIAL"/>
    <property type="match status" value="1"/>
</dbReference>
<evidence type="ECO:0000256" key="4">
    <source>
        <dbReference type="ARBA" id="ARBA00022630"/>
    </source>
</evidence>
<accession>A0ABV0BF21</accession>
<gene>
    <name evidence="9" type="ORF">WJT86_00710</name>
</gene>
<dbReference type="InterPro" id="IPR010971">
    <property type="entry name" value="UbiH/COQ6"/>
</dbReference>
<dbReference type="SUPFAM" id="SSF51905">
    <property type="entry name" value="FAD/NAD(P)-binding domain"/>
    <property type="match status" value="1"/>
</dbReference>
<evidence type="ECO:0000256" key="7">
    <source>
        <dbReference type="ARBA" id="ARBA00023033"/>
    </source>
</evidence>
<dbReference type="GO" id="GO:0004497">
    <property type="term" value="F:monooxygenase activity"/>
    <property type="evidence" value="ECO:0007669"/>
    <property type="project" value="UniProtKB-KW"/>
</dbReference>
<comment type="pathway">
    <text evidence="2">Cofactor biosynthesis; ubiquinone biosynthesis.</text>
</comment>
<dbReference type="PROSITE" id="PS01304">
    <property type="entry name" value="UBIH"/>
    <property type="match status" value="1"/>
</dbReference>
<evidence type="ECO:0000313" key="10">
    <source>
        <dbReference type="Proteomes" id="UP001418637"/>
    </source>
</evidence>
<sequence length="414" mass="45037">MSVANPYHITIAGAGLNGLALAFALKKALGDNIRLTLADPALDRDASRDKRSFAVTPSSRRMFETLGVWDDEILQTEAVADMVITDSRVEDPVRPSLLTFAEGNLQGEPLAYMVESAALTKLLLQACKTCNIDFSASAIQRFTPTGNGVEIEMEGRKPFTSNLLVAADGKRSRLRELANIGWISWPYNQSGIVGTITHSRDHEGKAYEHFLPSGPFAILPLAPGGTLGYRSSIVWTETTETADYLMEFGEKQQLAEVEKRFGPTLGTIALETSLQSFPLTFGIARSFISDRLALLGDAAHAIHPIAGQGLNLGLEDVAALAEIIVDAVRIGLDPGTYNQLELYENARRFDVTAKGLAMDGLNRLFSNDLTPVRLIRDFGLGLVNRLPELKRFFVDQAVGGTTVSAPRLFKGEEL</sequence>
<evidence type="ECO:0000256" key="5">
    <source>
        <dbReference type="ARBA" id="ARBA00022827"/>
    </source>
</evidence>
<comment type="caution">
    <text evidence="9">The sequence shown here is derived from an EMBL/GenBank/DDBJ whole genome shotgun (WGS) entry which is preliminary data.</text>
</comment>
<dbReference type="Pfam" id="PF01494">
    <property type="entry name" value="FAD_binding_3"/>
    <property type="match status" value="1"/>
</dbReference>
<evidence type="ECO:0000259" key="8">
    <source>
        <dbReference type="Pfam" id="PF01494"/>
    </source>
</evidence>
<comment type="cofactor">
    <cofactor evidence="1">
        <name>FAD</name>
        <dbReference type="ChEBI" id="CHEBI:57692"/>
    </cofactor>
</comment>
<dbReference type="PANTHER" id="PTHR43876:SF7">
    <property type="entry name" value="UBIQUINONE BIOSYNTHESIS MONOOXYGENASE COQ6, MITOCHONDRIAL"/>
    <property type="match status" value="1"/>
</dbReference>
<dbReference type="NCBIfam" id="TIGR01988">
    <property type="entry name" value="Ubi-OHases"/>
    <property type="match status" value="1"/>
</dbReference>
<proteinExistence type="inferred from homology"/>
<reference evidence="9 10" key="1">
    <citation type="submission" date="2024-04" db="EMBL/GenBank/DDBJ databases">
        <title>A novel species isolated from cricket.</title>
        <authorList>
            <person name="Wang H.-C."/>
        </authorList>
    </citation>
    <scope>NUCLEOTIDE SEQUENCE [LARGE SCALE GENOMIC DNA]</scope>
    <source>
        <strain evidence="9 10">WL0021</strain>
    </source>
</reference>
<dbReference type="RefSeq" id="WP_346335575.1">
    <property type="nucleotide sequence ID" value="NZ_JBBYXI010000001.1"/>
</dbReference>
<organism evidence="9 10">
    <name type="scientific">Hohaiivirga grylli</name>
    <dbReference type="NCBI Taxonomy" id="3133970"/>
    <lineage>
        <taxon>Bacteria</taxon>
        <taxon>Pseudomonadati</taxon>
        <taxon>Pseudomonadota</taxon>
        <taxon>Alphaproteobacteria</taxon>
        <taxon>Hyphomicrobiales</taxon>
        <taxon>Methylobacteriaceae</taxon>
        <taxon>Hohaiivirga</taxon>
    </lineage>
</organism>
<keyword evidence="4" id="KW-0285">Flavoprotein</keyword>
<keyword evidence="6" id="KW-0560">Oxidoreductase</keyword>